<dbReference type="InterPro" id="IPR005580">
    <property type="entry name" value="DbpA/CsdA_RNA-bd_dom"/>
</dbReference>
<dbReference type="PROSITE" id="PS51192">
    <property type="entry name" value="HELICASE_ATP_BIND_1"/>
    <property type="match status" value="1"/>
</dbReference>
<dbReference type="SMART" id="SM00487">
    <property type="entry name" value="DEXDc"/>
    <property type="match status" value="1"/>
</dbReference>
<dbReference type="Proteomes" id="UP001589688">
    <property type="component" value="Unassembled WGS sequence"/>
</dbReference>
<dbReference type="EMBL" id="JBHLZF010000002">
    <property type="protein sequence ID" value="MFB9897475.1"/>
    <property type="molecule type" value="Genomic_DNA"/>
</dbReference>
<dbReference type="RefSeq" id="WP_027953207.1">
    <property type="nucleotide sequence ID" value="NZ_JBHLZF010000002.1"/>
</dbReference>
<reference evidence="8 9" key="1">
    <citation type="submission" date="2024-09" db="EMBL/GenBank/DDBJ databases">
        <authorList>
            <person name="Sun Q."/>
            <person name="Mori K."/>
        </authorList>
    </citation>
    <scope>NUCLEOTIDE SEQUENCE [LARGE SCALE GENOMIC DNA]</scope>
    <source>
        <strain evidence="8 9">ATCC 51272</strain>
    </source>
</reference>
<dbReference type="Gene3D" id="3.40.50.300">
    <property type="entry name" value="P-loop containing nucleotide triphosphate hydrolases"/>
    <property type="match status" value="2"/>
</dbReference>
<evidence type="ECO:0000256" key="4">
    <source>
        <dbReference type="ARBA" id="ARBA00022840"/>
    </source>
</evidence>
<dbReference type="Pfam" id="PF00271">
    <property type="entry name" value="Helicase_C"/>
    <property type="match status" value="1"/>
</dbReference>
<gene>
    <name evidence="8" type="ORF">ACFFK8_06635</name>
</gene>
<comment type="caution">
    <text evidence="8">The sequence shown here is derived from an EMBL/GenBank/DDBJ whole genome shotgun (WGS) entry which is preliminary data.</text>
</comment>
<proteinExistence type="inferred from homology"/>
<keyword evidence="9" id="KW-1185">Reference proteome</keyword>
<dbReference type="PANTHER" id="PTHR47959:SF1">
    <property type="entry name" value="ATP-DEPENDENT RNA HELICASE DBPA"/>
    <property type="match status" value="1"/>
</dbReference>
<keyword evidence="4" id="KW-0067">ATP-binding</keyword>
<keyword evidence="1" id="KW-0547">Nucleotide-binding</keyword>
<comment type="similarity">
    <text evidence="5">Belongs to the DEAD box helicase family.</text>
</comment>
<dbReference type="SUPFAM" id="SSF52540">
    <property type="entry name" value="P-loop containing nucleoside triphosphate hydrolases"/>
    <property type="match status" value="1"/>
</dbReference>
<protein>
    <submittedName>
        <fullName evidence="8">DEAD/DEAH box helicase</fullName>
        <ecNumber evidence="8">3.6.4.-</ecNumber>
    </submittedName>
</protein>
<accession>A0ABV5ZJE6</accession>
<dbReference type="Pfam" id="PF03880">
    <property type="entry name" value="DbpA"/>
    <property type="match status" value="1"/>
</dbReference>
<keyword evidence="2 8" id="KW-0378">Hydrolase</keyword>
<dbReference type="InterPro" id="IPR050079">
    <property type="entry name" value="DEAD_box_RNA_helicase"/>
</dbReference>
<evidence type="ECO:0000256" key="5">
    <source>
        <dbReference type="ARBA" id="ARBA00038437"/>
    </source>
</evidence>
<dbReference type="Gene3D" id="3.30.70.330">
    <property type="match status" value="1"/>
</dbReference>
<dbReference type="GO" id="GO:0016787">
    <property type="term" value="F:hydrolase activity"/>
    <property type="evidence" value="ECO:0007669"/>
    <property type="project" value="UniProtKB-KW"/>
</dbReference>
<evidence type="ECO:0000313" key="8">
    <source>
        <dbReference type="EMBL" id="MFB9897475.1"/>
    </source>
</evidence>
<dbReference type="PANTHER" id="PTHR47959">
    <property type="entry name" value="ATP-DEPENDENT RNA HELICASE RHLE-RELATED"/>
    <property type="match status" value="1"/>
</dbReference>
<dbReference type="EC" id="3.6.4.-" evidence="8"/>
<feature type="domain" description="Helicase C-terminal" evidence="7">
    <location>
        <begin position="226"/>
        <end position="371"/>
    </location>
</feature>
<evidence type="ECO:0000313" key="9">
    <source>
        <dbReference type="Proteomes" id="UP001589688"/>
    </source>
</evidence>
<dbReference type="CDD" id="cd00268">
    <property type="entry name" value="DEADc"/>
    <property type="match status" value="1"/>
</dbReference>
<keyword evidence="3 8" id="KW-0347">Helicase</keyword>
<dbReference type="InterPro" id="IPR027417">
    <property type="entry name" value="P-loop_NTPase"/>
</dbReference>
<evidence type="ECO:0000256" key="3">
    <source>
        <dbReference type="ARBA" id="ARBA00022806"/>
    </source>
</evidence>
<organism evidence="8 9">
    <name type="scientific">Hallella seregens ATCC 51272</name>
    <dbReference type="NCBI Taxonomy" id="1336250"/>
    <lineage>
        <taxon>Bacteria</taxon>
        <taxon>Pseudomonadati</taxon>
        <taxon>Bacteroidota</taxon>
        <taxon>Bacteroidia</taxon>
        <taxon>Bacteroidales</taxon>
        <taxon>Prevotellaceae</taxon>
        <taxon>Hallella</taxon>
    </lineage>
</organism>
<evidence type="ECO:0000259" key="6">
    <source>
        <dbReference type="PROSITE" id="PS51192"/>
    </source>
</evidence>
<dbReference type="GO" id="GO:0004386">
    <property type="term" value="F:helicase activity"/>
    <property type="evidence" value="ECO:0007669"/>
    <property type="project" value="UniProtKB-KW"/>
</dbReference>
<dbReference type="Pfam" id="PF00270">
    <property type="entry name" value="DEAD"/>
    <property type="match status" value="1"/>
</dbReference>
<dbReference type="InterPro" id="IPR001650">
    <property type="entry name" value="Helicase_C-like"/>
</dbReference>
<dbReference type="CDD" id="cd12252">
    <property type="entry name" value="RRM_DbpA"/>
    <property type="match status" value="1"/>
</dbReference>
<dbReference type="InterPro" id="IPR014001">
    <property type="entry name" value="Helicase_ATP-bd"/>
</dbReference>
<evidence type="ECO:0000259" key="7">
    <source>
        <dbReference type="PROSITE" id="PS51194"/>
    </source>
</evidence>
<dbReference type="InterPro" id="IPR011545">
    <property type="entry name" value="DEAD/DEAH_box_helicase_dom"/>
</dbReference>
<sequence>MQIEDIISKQRLELNEMQQAVAHAIVNDTQDVVVLSPTGSGKTYAYLLPLQQLLDSRSDEVQAIVVVPGRELALQSATVLKNLGTGLRTYACYGGRPTMDEHRELRQVKPQIVFGTPGRLNDHIVKGNIQTRHVCCVVIDEFDKCLEMGFQEEMATLMVQLPRSVRHLLLSATASDQIAPFLQSVPSVPGSRRAVSTLDYRPHDEQTSDRVSVYAVHSPVKDKLETLSALLRYVGGTSSIVFLNYRDSVMRTASYLAEHGFSVIAFHGGLEQKQREEAIYKFSNGSVSVLVSTDLGSRGLDIPDIENIIHYHIPEGQDGYIHRVGRTARWNKTGHAYFILSEGETIPDYVDAQVLDCVLPSDLPAPAQPRMATIYIGKGKKDKLSKGDIVGFLCKKGGLKSDEIGRIDVNEHYAYVAVRRERLGSLLRQVSGEKIKGLRTVIEEIR</sequence>
<evidence type="ECO:0000256" key="2">
    <source>
        <dbReference type="ARBA" id="ARBA00022801"/>
    </source>
</evidence>
<dbReference type="PROSITE" id="PS51194">
    <property type="entry name" value="HELICASE_CTER"/>
    <property type="match status" value="1"/>
</dbReference>
<feature type="domain" description="Helicase ATP-binding" evidence="6">
    <location>
        <begin position="23"/>
        <end position="192"/>
    </location>
</feature>
<evidence type="ECO:0000256" key="1">
    <source>
        <dbReference type="ARBA" id="ARBA00022741"/>
    </source>
</evidence>
<dbReference type="CDD" id="cd18787">
    <property type="entry name" value="SF2_C_DEAD"/>
    <property type="match status" value="1"/>
</dbReference>
<dbReference type="InterPro" id="IPR044742">
    <property type="entry name" value="DEAD/DEAH_RhlB"/>
</dbReference>
<dbReference type="InterPro" id="IPR012677">
    <property type="entry name" value="Nucleotide-bd_a/b_plait_sf"/>
</dbReference>
<dbReference type="SMART" id="SM00490">
    <property type="entry name" value="HELICc"/>
    <property type="match status" value="1"/>
</dbReference>
<name>A0ABV5ZJE6_9BACT</name>